<evidence type="ECO:0000313" key="7">
    <source>
        <dbReference type="EMBL" id="SUM84506.1"/>
    </source>
</evidence>
<dbReference type="InterPro" id="IPR007627">
    <property type="entry name" value="RNA_pol_sigma70_r2"/>
</dbReference>
<protein>
    <submittedName>
        <fullName evidence="7">RNA polymerase sigma factor</fullName>
    </submittedName>
</protein>
<evidence type="ECO:0000313" key="8">
    <source>
        <dbReference type="Proteomes" id="UP000254707"/>
    </source>
</evidence>
<organism evidence="7 8">
    <name type="scientific">Staphylococcus saprophyticus</name>
    <dbReference type="NCBI Taxonomy" id="29385"/>
    <lineage>
        <taxon>Bacteria</taxon>
        <taxon>Bacillati</taxon>
        <taxon>Bacillota</taxon>
        <taxon>Bacilli</taxon>
        <taxon>Bacillales</taxon>
        <taxon>Staphylococcaceae</taxon>
        <taxon>Staphylococcus</taxon>
    </lineage>
</organism>
<evidence type="ECO:0000256" key="3">
    <source>
        <dbReference type="ARBA" id="ARBA00023082"/>
    </source>
</evidence>
<dbReference type="PANTHER" id="PTHR43133">
    <property type="entry name" value="RNA POLYMERASE ECF-TYPE SIGMA FACTO"/>
    <property type="match status" value="1"/>
</dbReference>
<dbReference type="InterPro" id="IPR036388">
    <property type="entry name" value="WH-like_DNA-bd_sf"/>
</dbReference>
<dbReference type="SUPFAM" id="SSF88946">
    <property type="entry name" value="Sigma2 domain of RNA polymerase sigma factors"/>
    <property type="match status" value="1"/>
</dbReference>
<sequence length="191" mass="22731">MTRNNRIPTNTLINGEKRTKPIDVPEIFKVLSPMIRRRLYHFAIHPNDQEDLCQDVLVRLYCAFKKFDFTDDTPIEHYINRVIKNVKNDYIRKKCYGNQRQEMLVNEFIVNYQNSKTEHPLDKHILALEIGSQLQQGLMKLTVLEKSIVICLLNDFKPKEIAETLNIQIKVVYNAIHRCKMKLRRYLENEK</sequence>
<name>A0A380HQZ5_STASA</name>
<keyword evidence="2" id="KW-0805">Transcription regulation</keyword>
<reference evidence="7 8" key="1">
    <citation type="submission" date="2018-06" db="EMBL/GenBank/DDBJ databases">
        <authorList>
            <consortium name="Pathogen Informatics"/>
            <person name="Doyle S."/>
        </authorList>
    </citation>
    <scope>NUCLEOTIDE SEQUENCE [LARGE SCALE GENOMIC DNA]</scope>
    <source>
        <strain evidence="7 8">NCTC7688</strain>
    </source>
</reference>
<dbReference type="AlphaFoldDB" id="A0A380HQZ5"/>
<dbReference type="GO" id="GO:0003677">
    <property type="term" value="F:DNA binding"/>
    <property type="evidence" value="ECO:0007669"/>
    <property type="project" value="UniProtKB-KW"/>
</dbReference>
<dbReference type="InterPro" id="IPR013325">
    <property type="entry name" value="RNA_pol_sigma_r2"/>
</dbReference>
<dbReference type="PANTHER" id="PTHR43133:SF8">
    <property type="entry name" value="RNA POLYMERASE SIGMA FACTOR HI_1459-RELATED"/>
    <property type="match status" value="1"/>
</dbReference>
<keyword evidence="4" id="KW-0238">DNA-binding</keyword>
<evidence type="ECO:0000259" key="6">
    <source>
        <dbReference type="Pfam" id="PF04542"/>
    </source>
</evidence>
<comment type="similarity">
    <text evidence="1">Belongs to the sigma-70 factor family. ECF subfamily.</text>
</comment>
<feature type="domain" description="RNA polymerase sigma-70 region 2" evidence="6">
    <location>
        <begin position="30"/>
        <end position="94"/>
    </location>
</feature>
<dbReference type="InterPro" id="IPR039425">
    <property type="entry name" value="RNA_pol_sigma-70-like"/>
</dbReference>
<dbReference type="SUPFAM" id="SSF88659">
    <property type="entry name" value="Sigma3 and sigma4 domains of RNA polymerase sigma factors"/>
    <property type="match status" value="1"/>
</dbReference>
<keyword evidence="5" id="KW-0804">Transcription</keyword>
<dbReference type="InterPro" id="IPR014284">
    <property type="entry name" value="RNA_pol_sigma-70_dom"/>
</dbReference>
<dbReference type="Pfam" id="PF04542">
    <property type="entry name" value="Sigma70_r2"/>
    <property type="match status" value="1"/>
</dbReference>
<dbReference type="NCBIfam" id="TIGR02937">
    <property type="entry name" value="sigma70-ECF"/>
    <property type="match status" value="1"/>
</dbReference>
<accession>A0A380HQZ5</accession>
<dbReference type="GO" id="GO:0016987">
    <property type="term" value="F:sigma factor activity"/>
    <property type="evidence" value="ECO:0007669"/>
    <property type="project" value="UniProtKB-KW"/>
</dbReference>
<dbReference type="Gene3D" id="1.10.10.10">
    <property type="entry name" value="Winged helix-like DNA-binding domain superfamily/Winged helix DNA-binding domain"/>
    <property type="match status" value="1"/>
</dbReference>
<evidence type="ECO:0000256" key="1">
    <source>
        <dbReference type="ARBA" id="ARBA00010641"/>
    </source>
</evidence>
<dbReference type="RefSeq" id="WP_002484169.1">
    <property type="nucleotide sequence ID" value="NZ_CAXOKG010000005.1"/>
</dbReference>
<evidence type="ECO:0000256" key="2">
    <source>
        <dbReference type="ARBA" id="ARBA00023015"/>
    </source>
</evidence>
<evidence type="ECO:0000256" key="4">
    <source>
        <dbReference type="ARBA" id="ARBA00023125"/>
    </source>
</evidence>
<dbReference type="GO" id="GO:0006352">
    <property type="term" value="P:DNA-templated transcription initiation"/>
    <property type="evidence" value="ECO:0007669"/>
    <property type="project" value="InterPro"/>
</dbReference>
<proteinExistence type="inferred from homology"/>
<dbReference type="EMBL" id="UHED01000001">
    <property type="protein sequence ID" value="SUM84506.1"/>
    <property type="molecule type" value="Genomic_DNA"/>
</dbReference>
<dbReference type="Proteomes" id="UP000254707">
    <property type="component" value="Unassembled WGS sequence"/>
</dbReference>
<evidence type="ECO:0000256" key="5">
    <source>
        <dbReference type="ARBA" id="ARBA00023163"/>
    </source>
</evidence>
<dbReference type="Gene3D" id="1.10.1740.10">
    <property type="match status" value="1"/>
</dbReference>
<keyword evidence="3" id="KW-0731">Sigma factor</keyword>
<dbReference type="InterPro" id="IPR013324">
    <property type="entry name" value="RNA_pol_sigma_r3/r4-like"/>
</dbReference>
<gene>
    <name evidence="7" type="ORF">NCTC7688_02517</name>
</gene>